<evidence type="ECO:0000313" key="1">
    <source>
        <dbReference type="EMBL" id="PQO37466.1"/>
    </source>
</evidence>
<name>A0A2S8FZ52_9BACT</name>
<protein>
    <submittedName>
        <fullName evidence="1">Uncharacterized protein</fullName>
    </submittedName>
</protein>
<comment type="caution">
    <text evidence="1">The sequence shown here is derived from an EMBL/GenBank/DDBJ whole genome shotgun (WGS) entry which is preliminary data.</text>
</comment>
<dbReference type="OrthoDB" id="245702at2"/>
<dbReference type="AlphaFoldDB" id="A0A2S8FZ52"/>
<dbReference type="Proteomes" id="UP000238322">
    <property type="component" value="Unassembled WGS sequence"/>
</dbReference>
<sequence length="852" mass="87822">MSLCIWRGDAQGIAQVDRVTVSEVEVGDTFTLTVNRKDVSFTATSTTTDHVYGGLASAIAAANLPEFPSATVIGATIDQASYLKLIGRGDGTPYTISGSTTNGGTGSVDIELIQTGTPGRNMKQRIALPVGISGGTFTLTWSGQTTTAIDYDATATEVDAALEALTNIGSGDVSVTGDPGGPWVVEFTGTLAASTQPPISGNGASLSGQAVSITQVQAGQSGSNYAGNFIVRYNSTDNYAAGIQVTGTDPYGNVRSTATYSFPYSYDTMWRNTLATALGVGNADIAVSVTDQSASSEYDVEFRIMFECVGQLAGRGNINLALLWLSDFSTITVTESDAGGNTSNEMQLVTLPGSPTGGTFTLTFQGQTTSGVPYDSSAASLQTTLEALSNIESGDVIVTAGSVGGWQIEFAESLGAQDLALLTASGTNLSGGTIATSTSQAAISPLNEKVLVTLGQEVSGGTFTLTHSDNTTGNIAFNATSDTIDAALEALAHLSSGDVHTSGDPGGPWIIEFTGNLVATNVGEVIANGDNLTGTSAQTITITSLSTSTGPYHWDNAENWSGGSVPVDNDTVVFEQNANPVKYGLDQSSTTLDLLDVRASYTGTIGLPSENRSGNTPYIEYRLRSLQIGATNVRIGAGEGIGSERIRLDLGDVQSTVTIHSTATPAAIGQHAVTFQGTHAANKLFVYQGFVGIAPNSGDTAVLNELHVGYETDATSDVELYVGDNVTLGDVVVHGGQVTTQGRSSTAITSLLVTAGEVTLLGTDGVNQLDIEGGIVFYRTTGNLGGNTIVSGDGRLSLTGDLRAKTIANTVTCRGDNALVEDPQQTASSLSIAYESTSRLPELGTTFTIARS</sequence>
<evidence type="ECO:0000313" key="2">
    <source>
        <dbReference type="Proteomes" id="UP000238322"/>
    </source>
</evidence>
<gene>
    <name evidence="1" type="ORF">C5Y83_05860</name>
</gene>
<dbReference type="RefSeq" id="WP_105328715.1">
    <property type="nucleotide sequence ID" value="NZ_PUHY01000005.1"/>
</dbReference>
<reference evidence="1 2" key="1">
    <citation type="submission" date="2018-02" db="EMBL/GenBank/DDBJ databases">
        <title>Comparative genomes isolates from brazilian mangrove.</title>
        <authorList>
            <person name="Araujo J.E."/>
            <person name="Taketani R.G."/>
            <person name="Silva M.C.P."/>
            <person name="Loureco M.V."/>
            <person name="Andreote F.D."/>
        </authorList>
    </citation>
    <scope>NUCLEOTIDE SEQUENCE [LARGE SCALE GENOMIC DNA]</scope>
    <source>
        <strain evidence="1 2">Hex-1 MGV</strain>
    </source>
</reference>
<accession>A0A2S8FZ52</accession>
<proteinExistence type="predicted"/>
<dbReference type="EMBL" id="PUHY01000005">
    <property type="protein sequence ID" value="PQO37466.1"/>
    <property type="molecule type" value="Genomic_DNA"/>
</dbReference>
<organism evidence="1 2">
    <name type="scientific">Blastopirellula marina</name>
    <dbReference type="NCBI Taxonomy" id="124"/>
    <lineage>
        <taxon>Bacteria</taxon>
        <taxon>Pseudomonadati</taxon>
        <taxon>Planctomycetota</taxon>
        <taxon>Planctomycetia</taxon>
        <taxon>Pirellulales</taxon>
        <taxon>Pirellulaceae</taxon>
        <taxon>Blastopirellula</taxon>
    </lineage>
</organism>